<evidence type="ECO:0000313" key="4">
    <source>
        <dbReference type="Proteomes" id="UP000076825"/>
    </source>
</evidence>
<keyword evidence="4" id="KW-1185">Reference proteome</keyword>
<dbReference type="PROSITE" id="PS50914">
    <property type="entry name" value="BON"/>
    <property type="match status" value="1"/>
</dbReference>
<dbReference type="PATRIC" id="fig|123899.6.peg.3334"/>
<dbReference type="Proteomes" id="UP000076825">
    <property type="component" value="Chromosome 1"/>
</dbReference>
<gene>
    <name evidence="3" type="primary">osmY_3</name>
    <name evidence="3" type="ORF">SAMEA3906487_03336</name>
</gene>
<evidence type="ECO:0000313" key="3">
    <source>
        <dbReference type="EMBL" id="SAI72631.1"/>
    </source>
</evidence>
<dbReference type="Pfam" id="PF04972">
    <property type="entry name" value="BON"/>
    <property type="match status" value="1"/>
</dbReference>
<dbReference type="STRING" id="123899.SAMEA3906487_03336"/>
<name>A0A157SQQ4_9BORD</name>
<sequence length="154" mass="16172">MDTSRKPQATPAPGPRDADTLPPATREADQARSGKLGAQAPDYGAPRPKRFDARRPHPDGPQYEEGGAYPGVRPEGNEPAAGSPRGDAEGLGAQVRQALVHSGYPVDSVSVQARQGWIRLDGDVPDAATRQAIHGCVEQCPGVHGVENHLSVTS</sequence>
<dbReference type="eggNOG" id="COG2823">
    <property type="taxonomic scope" value="Bacteria"/>
</dbReference>
<dbReference type="KEGG" id="btrm:SAMEA390648703336"/>
<feature type="domain" description="BON" evidence="2">
    <location>
        <begin position="87"/>
        <end position="154"/>
    </location>
</feature>
<organism evidence="3 4">
    <name type="scientific">Bordetella trematum</name>
    <dbReference type="NCBI Taxonomy" id="123899"/>
    <lineage>
        <taxon>Bacteria</taxon>
        <taxon>Pseudomonadati</taxon>
        <taxon>Pseudomonadota</taxon>
        <taxon>Betaproteobacteria</taxon>
        <taxon>Burkholderiales</taxon>
        <taxon>Alcaligenaceae</taxon>
        <taxon>Bordetella</taxon>
    </lineage>
</organism>
<accession>A0A157SQQ4</accession>
<proteinExistence type="predicted"/>
<dbReference type="AlphaFoldDB" id="A0A157SQQ4"/>
<feature type="compositionally biased region" description="Basic and acidic residues" evidence="1">
    <location>
        <begin position="49"/>
        <end position="58"/>
    </location>
</feature>
<evidence type="ECO:0000259" key="2">
    <source>
        <dbReference type="PROSITE" id="PS50914"/>
    </source>
</evidence>
<evidence type="ECO:0000256" key="1">
    <source>
        <dbReference type="SAM" id="MobiDB-lite"/>
    </source>
</evidence>
<dbReference type="RefSeq" id="WP_063492292.1">
    <property type="nucleotide sequence ID" value="NZ_CP016340.1"/>
</dbReference>
<reference evidence="3 4" key="1">
    <citation type="submission" date="2016-04" db="EMBL/GenBank/DDBJ databases">
        <authorList>
            <consortium name="Pathogen Informatics"/>
        </authorList>
    </citation>
    <scope>NUCLEOTIDE SEQUENCE [LARGE SCALE GENOMIC DNA]</scope>
    <source>
        <strain evidence="3 4">H044680328</strain>
    </source>
</reference>
<dbReference type="InterPro" id="IPR007055">
    <property type="entry name" value="BON_dom"/>
</dbReference>
<dbReference type="Gene3D" id="3.30.1340.30">
    <property type="match status" value="1"/>
</dbReference>
<feature type="region of interest" description="Disordered" evidence="1">
    <location>
        <begin position="1"/>
        <end position="92"/>
    </location>
</feature>
<dbReference type="GeneID" id="56589425"/>
<dbReference type="EMBL" id="LT546645">
    <property type="protein sequence ID" value="SAI72631.1"/>
    <property type="molecule type" value="Genomic_DNA"/>
</dbReference>
<protein>
    <submittedName>
        <fullName evidence="3">Osmotically inducible protein Y</fullName>
    </submittedName>
</protein>